<protein>
    <submittedName>
        <fullName evidence="2">Uncharacterized protein</fullName>
    </submittedName>
</protein>
<evidence type="ECO:0000256" key="1">
    <source>
        <dbReference type="SAM" id="MobiDB-lite"/>
    </source>
</evidence>
<dbReference type="HOGENOM" id="CLU_1366091_0_0_1"/>
<feature type="compositionally biased region" description="Polar residues" evidence="1">
    <location>
        <begin position="29"/>
        <end position="44"/>
    </location>
</feature>
<feature type="region of interest" description="Disordered" evidence="1">
    <location>
        <begin position="140"/>
        <end position="177"/>
    </location>
</feature>
<feature type="compositionally biased region" description="Basic and acidic residues" evidence="1">
    <location>
        <begin position="1"/>
        <end position="10"/>
    </location>
</feature>
<accession>M2R759</accession>
<organism evidence="2 3">
    <name type="scientific">Ceriporiopsis subvermispora (strain B)</name>
    <name type="common">White-rot fungus</name>
    <name type="synonym">Gelatoporia subvermispora</name>
    <dbReference type="NCBI Taxonomy" id="914234"/>
    <lineage>
        <taxon>Eukaryota</taxon>
        <taxon>Fungi</taxon>
        <taxon>Dikarya</taxon>
        <taxon>Basidiomycota</taxon>
        <taxon>Agaricomycotina</taxon>
        <taxon>Agaricomycetes</taxon>
        <taxon>Polyporales</taxon>
        <taxon>Gelatoporiaceae</taxon>
        <taxon>Gelatoporia</taxon>
    </lineage>
</organism>
<keyword evidence="3" id="KW-1185">Reference proteome</keyword>
<dbReference type="AlphaFoldDB" id="M2R759"/>
<feature type="region of interest" description="Disordered" evidence="1">
    <location>
        <begin position="1"/>
        <end position="124"/>
    </location>
</feature>
<dbReference type="EMBL" id="KB445792">
    <property type="protein sequence ID" value="EMD40270.1"/>
    <property type="molecule type" value="Genomic_DNA"/>
</dbReference>
<dbReference type="Proteomes" id="UP000016930">
    <property type="component" value="Unassembled WGS sequence"/>
</dbReference>
<gene>
    <name evidence="2" type="ORF">CERSUDRAFT_90983</name>
</gene>
<name>M2R759_CERS8</name>
<feature type="compositionally biased region" description="Basic and acidic residues" evidence="1">
    <location>
        <begin position="148"/>
        <end position="157"/>
    </location>
</feature>
<reference evidence="2 3" key="1">
    <citation type="journal article" date="2012" name="Proc. Natl. Acad. Sci. U.S.A.">
        <title>Comparative genomics of Ceriporiopsis subvermispora and Phanerochaete chrysosporium provide insight into selective ligninolysis.</title>
        <authorList>
            <person name="Fernandez-Fueyo E."/>
            <person name="Ruiz-Duenas F.J."/>
            <person name="Ferreira P."/>
            <person name="Floudas D."/>
            <person name="Hibbett D.S."/>
            <person name="Canessa P."/>
            <person name="Larrondo L.F."/>
            <person name="James T.Y."/>
            <person name="Seelenfreund D."/>
            <person name="Lobos S."/>
            <person name="Polanco R."/>
            <person name="Tello M."/>
            <person name="Honda Y."/>
            <person name="Watanabe T."/>
            <person name="Watanabe T."/>
            <person name="Ryu J.S."/>
            <person name="Kubicek C.P."/>
            <person name="Schmoll M."/>
            <person name="Gaskell J."/>
            <person name="Hammel K.E."/>
            <person name="St John F.J."/>
            <person name="Vanden Wymelenberg A."/>
            <person name="Sabat G."/>
            <person name="Splinter BonDurant S."/>
            <person name="Syed K."/>
            <person name="Yadav J.S."/>
            <person name="Doddapaneni H."/>
            <person name="Subramanian V."/>
            <person name="Lavin J.L."/>
            <person name="Oguiza J.A."/>
            <person name="Perez G."/>
            <person name="Pisabarro A.G."/>
            <person name="Ramirez L."/>
            <person name="Santoyo F."/>
            <person name="Master E."/>
            <person name="Coutinho P.M."/>
            <person name="Henrissat B."/>
            <person name="Lombard V."/>
            <person name="Magnuson J.K."/>
            <person name="Kuees U."/>
            <person name="Hori C."/>
            <person name="Igarashi K."/>
            <person name="Samejima M."/>
            <person name="Held B.W."/>
            <person name="Barry K.W."/>
            <person name="LaButti K.M."/>
            <person name="Lapidus A."/>
            <person name="Lindquist E.A."/>
            <person name="Lucas S.M."/>
            <person name="Riley R."/>
            <person name="Salamov A.A."/>
            <person name="Hoffmeister D."/>
            <person name="Schwenk D."/>
            <person name="Hadar Y."/>
            <person name="Yarden O."/>
            <person name="de Vries R.P."/>
            <person name="Wiebenga A."/>
            <person name="Stenlid J."/>
            <person name="Eastwood D."/>
            <person name="Grigoriev I.V."/>
            <person name="Berka R.M."/>
            <person name="Blanchette R.A."/>
            <person name="Kersten P."/>
            <person name="Martinez A.T."/>
            <person name="Vicuna R."/>
            <person name="Cullen D."/>
        </authorList>
    </citation>
    <scope>NUCLEOTIDE SEQUENCE [LARGE SCALE GENOMIC DNA]</scope>
    <source>
        <strain evidence="2 3">B</strain>
    </source>
</reference>
<evidence type="ECO:0000313" key="2">
    <source>
        <dbReference type="EMBL" id="EMD40270.1"/>
    </source>
</evidence>
<evidence type="ECO:0000313" key="3">
    <source>
        <dbReference type="Proteomes" id="UP000016930"/>
    </source>
</evidence>
<feature type="compositionally biased region" description="Low complexity" evidence="1">
    <location>
        <begin position="158"/>
        <end position="170"/>
    </location>
</feature>
<proteinExistence type="predicted"/>
<sequence>MRRSGPHDAPHAPTMPRPRPPHRRADALMQQSGTPRAGPQSQSYVRPALRSDAPSQLPAPPSAAAPSAPGRARSRAPRFVPRHQGQPRPKQGARPAPCRAGHIGGESDARGAWRRRRWGDTKGDWDRISLARPSVCPEFVRRPASPRSDIRALRADATKATPANPSAAPTSPLPSFPHRHTYAFHTQTSDSANFICAHAE</sequence>